<evidence type="ECO:0000256" key="1">
    <source>
        <dbReference type="SAM" id="MobiDB-lite"/>
    </source>
</evidence>
<name>A0A9W6QK02_9PSEU</name>
<dbReference type="EMBL" id="BSSD01000001">
    <property type="protein sequence ID" value="GLW89992.1"/>
    <property type="molecule type" value="Genomic_DNA"/>
</dbReference>
<feature type="domain" description="eCIS core" evidence="2">
    <location>
        <begin position="71"/>
        <end position="142"/>
    </location>
</feature>
<comment type="caution">
    <text evidence="3">The sequence shown here is derived from an EMBL/GenBank/DDBJ whole genome shotgun (WGS) entry which is preliminary data.</text>
</comment>
<evidence type="ECO:0000259" key="2">
    <source>
        <dbReference type="Pfam" id="PF13699"/>
    </source>
</evidence>
<dbReference type="AlphaFoldDB" id="A0A9W6QK02"/>
<feature type="region of interest" description="Disordered" evidence="1">
    <location>
        <begin position="304"/>
        <end position="352"/>
    </location>
</feature>
<sequence>MHEHEQDRPEQRTAPHRAAQPGEQGPATRTVRDLQRSMGNAAVARLLSGEEQEETTETSGVHNVLTGAGRPLDAGKRADMESRLGADFSTVRLHNDTAAARSADEIGARAYTSGEHVVLGRGGSDDHTLAHELWHVVQQREGPVSATDHGNGVALSDPGDRFERAAEDVATRAMSGPTPETNHSGHNHEHTAPASGQPAVQRSPRDWRNSDDVRAALAAEPGSMGLRRSFWPAIGEAVRAYISIQDNDQLDQRRDTLNTLEEAIQAWEENQRGTVTLNIVQARAKRATVAALVQLIATERREIRSATAPPQASASTPMAMPGASAARPMAMGGPSRGRAREESDDSSPEGRIDMAGLRDRFASTANLPPGIDIHAHLTRGRNIPAIHDQGLMPGASRGIGLPDTDREPDTSYTYLLSGSPPASRFVSQEAGGRTVGVVSSNVDFGPDTNYSGGSYMHHGGVPPVRDNSNQPGDGPFSFTLPATPRTRQGLRDFVNGHLPAGQHQLTEAEAMERVLAALWRTFGIRAAGDLSRG</sequence>
<protein>
    <recommendedName>
        <fullName evidence="2">eCIS core domain-containing protein</fullName>
    </recommendedName>
</protein>
<proteinExistence type="predicted"/>
<gene>
    <name evidence="3" type="ORF">Aglo03_08080</name>
</gene>
<feature type="compositionally biased region" description="Basic and acidic residues" evidence="1">
    <location>
        <begin position="1"/>
        <end position="13"/>
    </location>
</feature>
<dbReference type="InterPro" id="IPR025295">
    <property type="entry name" value="eCIS_core_dom"/>
</dbReference>
<feature type="region of interest" description="Disordered" evidence="1">
    <location>
        <begin position="170"/>
        <end position="208"/>
    </location>
</feature>
<feature type="compositionally biased region" description="Low complexity" evidence="1">
    <location>
        <begin position="305"/>
        <end position="321"/>
    </location>
</feature>
<feature type="region of interest" description="Disordered" evidence="1">
    <location>
        <begin position="1"/>
        <end position="34"/>
    </location>
</feature>
<organism evidence="3 4">
    <name type="scientific">Actinokineospora globicatena</name>
    <dbReference type="NCBI Taxonomy" id="103729"/>
    <lineage>
        <taxon>Bacteria</taxon>
        <taxon>Bacillati</taxon>
        <taxon>Actinomycetota</taxon>
        <taxon>Actinomycetes</taxon>
        <taxon>Pseudonocardiales</taxon>
        <taxon>Pseudonocardiaceae</taxon>
        <taxon>Actinokineospora</taxon>
    </lineage>
</organism>
<dbReference type="RefSeq" id="WP_285607617.1">
    <property type="nucleotide sequence ID" value="NZ_BSSD01000001.1"/>
</dbReference>
<reference evidence="3" key="1">
    <citation type="submission" date="2023-02" db="EMBL/GenBank/DDBJ databases">
        <title>Actinokineospora globicatena NBRC 15670.</title>
        <authorList>
            <person name="Ichikawa N."/>
            <person name="Sato H."/>
            <person name="Tonouchi N."/>
        </authorList>
    </citation>
    <scope>NUCLEOTIDE SEQUENCE</scope>
    <source>
        <strain evidence="3">NBRC 15670</strain>
    </source>
</reference>
<accession>A0A9W6QK02</accession>
<dbReference type="Pfam" id="PF13699">
    <property type="entry name" value="eCIS_core"/>
    <property type="match status" value="1"/>
</dbReference>
<dbReference type="Proteomes" id="UP001165042">
    <property type="component" value="Unassembled WGS sequence"/>
</dbReference>
<keyword evidence="4" id="KW-1185">Reference proteome</keyword>
<evidence type="ECO:0000313" key="4">
    <source>
        <dbReference type="Proteomes" id="UP001165042"/>
    </source>
</evidence>
<evidence type="ECO:0000313" key="3">
    <source>
        <dbReference type="EMBL" id="GLW89992.1"/>
    </source>
</evidence>
<feature type="region of interest" description="Disordered" evidence="1">
    <location>
        <begin position="48"/>
        <end position="75"/>
    </location>
</feature>